<name>A0A7W9AN28_9SPHN</name>
<dbReference type="InterPro" id="IPR058163">
    <property type="entry name" value="LysR-type_TF_proteobact-type"/>
</dbReference>
<dbReference type="AlphaFoldDB" id="A0A7W9AN28"/>
<evidence type="ECO:0000313" key="6">
    <source>
        <dbReference type="EMBL" id="MBB5697479.1"/>
    </source>
</evidence>
<keyword evidence="2" id="KW-0805">Transcription regulation</keyword>
<reference evidence="6 7" key="1">
    <citation type="submission" date="2020-08" db="EMBL/GenBank/DDBJ databases">
        <title>Genomic Encyclopedia of Type Strains, Phase IV (KMG-IV): sequencing the most valuable type-strain genomes for metagenomic binning, comparative biology and taxonomic classification.</title>
        <authorList>
            <person name="Goeker M."/>
        </authorList>
    </citation>
    <scope>NUCLEOTIDE SEQUENCE [LARGE SCALE GENOMIC DNA]</scope>
    <source>
        <strain evidence="6 7">DSM 27244</strain>
    </source>
</reference>
<comment type="caution">
    <text evidence="6">The sequence shown here is derived from an EMBL/GenBank/DDBJ whole genome shotgun (WGS) entry which is preliminary data.</text>
</comment>
<dbReference type="PANTHER" id="PTHR30537:SF3">
    <property type="entry name" value="TRANSCRIPTIONAL REGULATORY PROTEIN"/>
    <property type="match status" value="1"/>
</dbReference>
<evidence type="ECO:0000259" key="5">
    <source>
        <dbReference type="PROSITE" id="PS50931"/>
    </source>
</evidence>
<dbReference type="InterPro" id="IPR036388">
    <property type="entry name" value="WH-like_DNA-bd_sf"/>
</dbReference>
<evidence type="ECO:0000256" key="3">
    <source>
        <dbReference type="ARBA" id="ARBA00023125"/>
    </source>
</evidence>
<keyword evidence="3 6" id="KW-0238">DNA-binding</keyword>
<keyword evidence="4" id="KW-0804">Transcription</keyword>
<dbReference type="InterPro" id="IPR036390">
    <property type="entry name" value="WH_DNA-bd_sf"/>
</dbReference>
<dbReference type="InterPro" id="IPR000847">
    <property type="entry name" value="LysR_HTH_N"/>
</dbReference>
<comment type="similarity">
    <text evidence="1">Belongs to the LysR transcriptional regulatory family.</text>
</comment>
<evidence type="ECO:0000256" key="1">
    <source>
        <dbReference type="ARBA" id="ARBA00009437"/>
    </source>
</evidence>
<proteinExistence type="inferred from homology"/>
<organism evidence="6 7">
    <name type="scientific">Sphingomonas yantingensis</name>
    <dbReference type="NCBI Taxonomy" id="1241761"/>
    <lineage>
        <taxon>Bacteria</taxon>
        <taxon>Pseudomonadati</taxon>
        <taxon>Pseudomonadota</taxon>
        <taxon>Alphaproteobacteria</taxon>
        <taxon>Sphingomonadales</taxon>
        <taxon>Sphingomonadaceae</taxon>
        <taxon>Sphingomonas</taxon>
    </lineage>
</organism>
<dbReference type="Gene3D" id="1.10.10.10">
    <property type="entry name" value="Winged helix-like DNA-binding domain superfamily/Winged helix DNA-binding domain"/>
    <property type="match status" value="1"/>
</dbReference>
<protein>
    <submittedName>
        <fullName evidence="6">DNA-binding transcriptional LysR family regulator</fullName>
    </submittedName>
</protein>
<dbReference type="InterPro" id="IPR005119">
    <property type="entry name" value="LysR_subst-bd"/>
</dbReference>
<dbReference type="GO" id="GO:0006351">
    <property type="term" value="P:DNA-templated transcription"/>
    <property type="evidence" value="ECO:0007669"/>
    <property type="project" value="TreeGrafter"/>
</dbReference>
<dbReference type="GO" id="GO:0043565">
    <property type="term" value="F:sequence-specific DNA binding"/>
    <property type="evidence" value="ECO:0007669"/>
    <property type="project" value="TreeGrafter"/>
</dbReference>
<dbReference type="GO" id="GO:0003700">
    <property type="term" value="F:DNA-binding transcription factor activity"/>
    <property type="evidence" value="ECO:0007669"/>
    <property type="project" value="InterPro"/>
</dbReference>
<sequence>MQPPDWNDLRIFLAIARGGQIARAARALGLDATTIGRRLRKLEGDLGQRLFEQTRDGQSLTQAGERLLAQVEAMQAAAEAIGEPGGTSGLSGTLRISVSEGFGTGYLSPRIADFAARHPGLTIDLAANSGFLSPSKRETDIAILLARPRAGQVVASRLTDYMLGFYASADYLTAEGEPRDLAAARTRTLVGYVPDLLYAPELRYLDGLGEDLTARIRSTSINAQAQMIRAGAGIGILPRFIGDADPQLRRIVADVAIRRSFWLVTHRDNQRLGRIEAFRRWIAERVATDAALFTT</sequence>
<dbReference type="Proteomes" id="UP000557739">
    <property type="component" value="Unassembled WGS sequence"/>
</dbReference>
<gene>
    <name evidence="6" type="ORF">FHR19_000804</name>
</gene>
<dbReference type="SUPFAM" id="SSF46785">
    <property type="entry name" value="Winged helix' DNA-binding domain"/>
    <property type="match status" value="1"/>
</dbReference>
<dbReference type="SUPFAM" id="SSF53850">
    <property type="entry name" value="Periplasmic binding protein-like II"/>
    <property type="match status" value="1"/>
</dbReference>
<dbReference type="Pfam" id="PF03466">
    <property type="entry name" value="LysR_substrate"/>
    <property type="match status" value="1"/>
</dbReference>
<dbReference type="PANTHER" id="PTHR30537">
    <property type="entry name" value="HTH-TYPE TRANSCRIPTIONAL REGULATOR"/>
    <property type="match status" value="1"/>
</dbReference>
<evidence type="ECO:0000313" key="7">
    <source>
        <dbReference type="Proteomes" id="UP000557739"/>
    </source>
</evidence>
<dbReference type="PROSITE" id="PS50931">
    <property type="entry name" value="HTH_LYSR"/>
    <property type="match status" value="1"/>
</dbReference>
<feature type="domain" description="HTH lysR-type" evidence="5">
    <location>
        <begin position="4"/>
        <end position="61"/>
    </location>
</feature>
<dbReference type="Pfam" id="PF00126">
    <property type="entry name" value="HTH_1"/>
    <property type="match status" value="1"/>
</dbReference>
<keyword evidence="7" id="KW-1185">Reference proteome</keyword>
<evidence type="ECO:0000256" key="4">
    <source>
        <dbReference type="ARBA" id="ARBA00023163"/>
    </source>
</evidence>
<dbReference type="EMBL" id="JACIJJ010000001">
    <property type="protein sequence ID" value="MBB5697479.1"/>
    <property type="molecule type" value="Genomic_DNA"/>
</dbReference>
<accession>A0A7W9AN28</accession>
<dbReference type="Gene3D" id="3.40.190.290">
    <property type="match status" value="1"/>
</dbReference>
<dbReference type="RefSeq" id="WP_184024644.1">
    <property type="nucleotide sequence ID" value="NZ_JACIJJ010000001.1"/>
</dbReference>
<evidence type="ECO:0000256" key="2">
    <source>
        <dbReference type="ARBA" id="ARBA00023015"/>
    </source>
</evidence>